<dbReference type="Proteomes" id="UP000518091">
    <property type="component" value="Unassembled WGS sequence"/>
</dbReference>
<organism evidence="1 3">
    <name type="scientific">Billgrantia kenyensis</name>
    <dbReference type="NCBI Taxonomy" id="321266"/>
    <lineage>
        <taxon>Bacteria</taxon>
        <taxon>Pseudomonadati</taxon>
        <taxon>Pseudomonadota</taxon>
        <taxon>Gammaproteobacteria</taxon>
        <taxon>Oceanospirillales</taxon>
        <taxon>Halomonadaceae</taxon>
        <taxon>Billgrantia</taxon>
    </lineage>
</organism>
<comment type="caution">
    <text evidence="1">The sequence shown here is derived from an EMBL/GenBank/DDBJ whole genome shotgun (WGS) entry which is preliminary data.</text>
</comment>
<gene>
    <name evidence="1" type="ORF">H1D44_03030</name>
    <name evidence="2" type="ORF">HOP48_07210</name>
</gene>
<evidence type="ECO:0000313" key="1">
    <source>
        <dbReference type="EMBL" id="MBA2777866.1"/>
    </source>
</evidence>
<dbReference type="EMBL" id="JACEFT010000002">
    <property type="protein sequence ID" value="MBA2777866.1"/>
    <property type="molecule type" value="Genomic_DNA"/>
</dbReference>
<dbReference type="Proteomes" id="UP000814353">
    <property type="component" value="Unassembled WGS sequence"/>
</dbReference>
<proteinExistence type="predicted"/>
<keyword evidence="4" id="KW-1185">Reference proteome</keyword>
<protein>
    <submittedName>
        <fullName evidence="1">Uncharacterized protein</fullName>
    </submittedName>
</protein>
<evidence type="ECO:0000313" key="2">
    <source>
        <dbReference type="EMBL" id="MCG6661337.1"/>
    </source>
</evidence>
<dbReference type="EMBL" id="JABFUB010000004">
    <property type="protein sequence ID" value="MCG6661337.1"/>
    <property type="molecule type" value="Genomic_DNA"/>
</dbReference>
<dbReference type="AlphaFoldDB" id="A0A7W0AD31"/>
<reference evidence="2 4" key="1">
    <citation type="submission" date="2020-05" db="EMBL/GenBank/DDBJ databases">
        <title>Comparative genomic analysis of denitrifying bacteria from Halomonas genus.</title>
        <authorList>
            <person name="Wang L."/>
            <person name="Shao Z."/>
        </authorList>
    </citation>
    <scope>NUCLEOTIDE SEQUENCE [LARGE SCALE GENOMIC DNA]</scope>
    <source>
        <strain evidence="2 4">DSM 17331</strain>
    </source>
</reference>
<sequence length="244" mass="26169">MAASALPQFEQAAESRDFRLLDKQDLAGIRGRFVSGNKVMLFGMRMTTEWSSGYQDFSSDYRDFEAYASVDLQVDLSRSSPVVTFTPNLTVRDNREQRPSGSGTAIVDAGTGNARGVVQVVQAAGDDNSVVNDFQLDINNGYSIGTAPDHGPRELSTDSGAVLSIHGNSGGLGMRISVPGQGEVSQGVVSGKGLHQAVRLEGSRQEVINRTEMHVQLNQQQARSISAGGLRRAVESAKGLDRIR</sequence>
<dbReference type="RefSeq" id="WP_181513372.1">
    <property type="nucleotide sequence ID" value="NZ_JABFUB010000004.1"/>
</dbReference>
<evidence type="ECO:0000313" key="4">
    <source>
        <dbReference type="Proteomes" id="UP000814353"/>
    </source>
</evidence>
<evidence type="ECO:0000313" key="3">
    <source>
        <dbReference type="Proteomes" id="UP000518091"/>
    </source>
</evidence>
<name>A0A7W0AD31_9GAMM</name>
<reference evidence="1 3" key="2">
    <citation type="submission" date="2020-07" db="EMBL/GenBank/DDBJ databases">
        <title>Identification of Halomonas strains.</title>
        <authorList>
            <person name="Xiao Z."/>
            <person name="Shen J."/>
        </authorList>
    </citation>
    <scope>NUCLEOTIDE SEQUENCE [LARGE SCALE GENOMIC DNA]</scope>
    <source>
        <strain evidence="1 3">DSM 17331</strain>
    </source>
</reference>
<accession>A0A7W0AD31</accession>